<dbReference type="InterPro" id="IPR018524">
    <property type="entry name" value="DNA/RNA_endonuclease_AS"/>
</dbReference>
<feature type="active site" description="Proton acceptor" evidence="8">
    <location>
        <position position="137"/>
    </location>
</feature>
<dbReference type="PANTHER" id="PTHR13966">
    <property type="entry name" value="ENDONUCLEASE RELATED"/>
    <property type="match status" value="1"/>
</dbReference>
<gene>
    <name evidence="15" type="ORF">DXA68_03320</name>
</gene>
<dbReference type="GeneID" id="92711447"/>
<evidence type="ECO:0000256" key="7">
    <source>
        <dbReference type="ARBA" id="ARBA00022842"/>
    </source>
</evidence>
<dbReference type="EMBL" id="QSCF01000003">
    <property type="protein sequence ID" value="RGX80609.1"/>
    <property type="molecule type" value="Genomic_DNA"/>
</dbReference>
<feature type="binding site" evidence="9">
    <location>
        <position position="168"/>
    </location>
    <ligand>
        <name>Mg(2+)</name>
        <dbReference type="ChEBI" id="CHEBI:18420"/>
        <note>catalytic</note>
    </ligand>
</feature>
<reference evidence="15 16" key="1">
    <citation type="submission" date="2018-08" db="EMBL/GenBank/DDBJ databases">
        <title>A genome reference for cultivated species of the human gut microbiota.</title>
        <authorList>
            <person name="Zou Y."/>
            <person name="Xue W."/>
            <person name="Luo G."/>
        </authorList>
    </citation>
    <scope>NUCLEOTIDE SEQUENCE [LARGE SCALE GENOMIC DNA]</scope>
    <source>
        <strain evidence="15 16">OF03-9BH</strain>
    </source>
</reference>
<dbReference type="InterPro" id="IPR044929">
    <property type="entry name" value="DNA/RNA_non-sp_Endonuclease_sf"/>
</dbReference>
<dbReference type="AlphaFoldDB" id="A0A413HA86"/>
<dbReference type="GO" id="GO:0004519">
    <property type="term" value="F:endonuclease activity"/>
    <property type="evidence" value="ECO:0007669"/>
    <property type="project" value="UniProtKB-UniRule"/>
</dbReference>
<evidence type="ECO:0000256" key="10">
    <source>
        <dbReference type="RuleBase" id="RU366055"/>
    </source>
</evidence>
<dbReference type="OrthoDB" id="9811262at2"/>
<dbReference type="GO" id="GO:0016787">
    <property type="term" value="F:hydrolase activity"/>
    <property type="evidence" value="ECO:0007669"/>
    <property type="project" value="UniProtKB-KW"/>
</dbReference>
<dbReference type="Proteomes" id="UP000286075">
    <property type="component" value="Unassembled WGS sequence"/>
</dbReference>
<keyword evidence="7" id="KW-0460">Magnesium</keyword>
<comment type="cofactor">
    <cofactor evidence="1 10">
        <name>Mg(2+)</name>
        <dbReference type="ChEBI" id="CHEBI:18420"/>
    </cofactor>
</comment>
<dbReference type="CDD" id="cd00091">
    <property type="entry name" value="NUC"/>
    <property type="match status" value="1"/>
</dbReference>
<dbReference type="Gene3D" id="3.40.570.10">
    <property type="entry name" value="Extracellular Endonuclease, subunit A"/>
    <property type="match status" value="1"/>
</dbReference>
<evidence type="ECO:0000256" key="8">
    <source>
        <dbReference type="PIRSR" id="PIRSR640255-1"/>
    </source>
</evidence>
<proteinExistence type="inferred from homology"/>
<evidence type="ECO:0000256" key="11">
    <source>
        <dbReference type="SAM" id="MobiDB-lite"/>
    </source>
</evidence>
<dbReference type="Pfam" id="PF01223">
    <property type="entry name" value="Endonuclease_NS"/>
    <property type="match status" value="1"/>
</dbReference>
<dbReference type="InterPro" id="IPR040255">
    <property type="entry name" value="Non-specific_endonuclease"/>
</dbReference>
<organism evidence="15 16">
    <name type="scientific">Bacteroides stercorirosoris</name>
    <dbReference type="NCBI Taxonomy" id="871324"/>
    <lineage>
        <taxon>Bacteria</taxon>
        <taxon>Pseudomonadati</taxon>
        <taxon>Bacteroidota</taxon>
        <taxon>Bacteroidia</taxon>
        <taxon>Bacteroidales</taxon>
        <taxon>Bacteroidaceae</taxon>
        <taxon>Bacteroides</taxon>
    </lineage>
</organism>
<evidence type="ECO:0000256" key="2">
    <source>
        <dbReference type="ARBA" id="ARBA00010052"/>
    </source>
</evidence>
<dbReference type="GO" id="GO:0046872">
    <property type="term" value="F:metal ion binding"/>
    <property type="evidence" value="ECO:0007669"/>
    <property type="project" value="UniProtKB-KW"/>
</dbReference>
<feature type="domain" description="DNA/RNA non-specific endonuclease/pyrophosphatase/phosphodiesterase" evidence="14">
    <location>
        <begin position="74"/>
        <end position="268"/>
    </location>
</feature>
<name>A0A413HA86_9BACE</name>
<feature type="signal peptide" evidence="12">
    <location>
        <begin position="1"/>
        <end position="29"/>
    </location>
</feature>
<dbReference type="GO" id="GO:0003676">
    <property type="term" value="F:nucleic acid binding"/>
    <property type="evidence" value="ECO:0007669"/>
    <property type="project" value="InterPro"/>
</dbReference>
<evidence type="ECO:0000313" key="16">
    <source>
        <dbReference type="Proteomes" id="UP000286075"/>
    </source>
</evidence>
<feature type="region of interest" description="Disordered" evidence="11">
    <location>
        <begin position="105"/>
        <end position="126"/>
    </location>
</feature>
<comment type="caution">
    <text evidence="15">The sequence shown here is derived from an EMBL/GenBank/DDBJ whole genome shotgun (WGS) entry which is preliminary data.</text>
</comment>
<feature type="chain" id="PRO_5019446627" description="Endonuclease" evidence="12">
    <location>
        <begin position="30"/>
        <end position="283"/>
    </location>
</feature>
<protein>
    <recommendedName>
        <fullName evidence="10">Endonuclease</fullName>
        <ecNumber evidence="10">3.1.30.-</ecNumber>
    </recommendedName>
</protein>
<keyword evidence="6 10" id="KW-0378">Hydrolase</keyword>
<evidence type="ECO:0000259" key="13">
    <source>
        <dbReference type="SMART" id="SM00477"/>
    </source>
</evidence>
<evidence type="ECO:0000256" key="5">
    <source>
        <dbReference type="ARBA" id="ARBA00022759"/>
    </source>
</evidence>
<evidence type="ECO:0000256" key="9">
    <source>
        <dbReference type="PIRSR" id="PIRSR640255-2"/>
    </source>
</evidence>
<evidence type="ECO:0000256" key="6">
    <source>
        <dbReference type="ARBA" id="ARBA00022801"/>
    </source>
</evidence>
<dbReference type="InterPro" id="IPR044925">
    <property type="entry name" value="His-Me_finger_sf"/>
</dbReference>
<evidence type="ECO:0000259" key="14">
    <source>
        <dbReference type="SMART" id="SM00892"/>
    </source>
</evidence>
<dbReference type="PANTHER" id="PTHR13966:SF5">
    <property type="entry name" value="ENDONUCLEASE G, MITOCHONDRIAL"/>
    <property type="match status" value="1"/>
</dbReference>
<evidence type="ECO:0000256" key="12">
    <source>
        <dbReference type="SAM" id="SignalP"/>
    </source>
</evidence>
<dbReference type="InterPro" id="IPR020821">
    <property type="entry name" value="ENPP1-3/EXOG-like_nuc-like"/>
</dbReference>
<evidence type="ECO:0000256" key="1">
    <source>
        <dbReference type="ARBA" id="ARBA00001946"/>
    </source>
</evidence>
<evidence type="ECO:0000256" key="3">
    <source>
        <dbReference type="ARBA" id="ARBA00022722"/>
    </source>
</evidence>
<comment type="similarity">
    <text evidence="2 10">Belongs to the DNA/RNA non-specific endonuclease family.</text>
</comment>
<dbReference type="SUPFAM" id="SSF54060">
    <property type="entry name" value="His-Me finger endonucleases"/>
    <property type="match status" value="1"/>
</dbReference>
<keyword evidence="3 10" id="KW-0540">Nuclease</keyword>
<sequence length="283" mass="32270">MRKKSRKQKNSKSQLMLLILLMVCGIITAYQTTNSKEDAINNKPIETVSPSTLQNSDIYIKQTTATGTPEILLQRTGYLVSYNSNTRIANWVAWKLTPERIEGNTGRTDNFHPDPDLPKSKAVTTQDYKGSGWDRGHLCPAGDNKWSRQAMIESFYMTNICPQHHNLNRGDWNELEQKCRKWVKKDSCLYIVAGPIFYDRKPQTIGGHKVAVPDAFFKVILSLHKKPKAIGFIYKNNEGNNPLDSYVNTVDEVERITGIDFFPALPDDIERAVEASYNLKDWK</sequence>
<dbReference type="EC" id="3.1.30.-" evidence="10"/>
<feature type="compositionally biased region" description="Basic and acidic residues" evidence="11">
    <location>
        <begin position="109"/>
        <end position="119"/>
    </location>
</feature>
<feature type="domain" description="ENPP1-3/EXOG-like endonuclease/phosphodiesterase" evidence="13">
    <location>
        <begin position="75"/>
        <end position="268"/>
    </location>
</feature>
<evidence type="ECO:0000313" key="15">
    <source>
        <dbReference type="EMBL" id="RGX80609.1"/>
    </source>
</evidence>
<accession>A0A413HA86</accession>
<keyword evidence="4 9" id="KW-0479">Metal-binding</keyword>
<evidence type="ECO:0000256" key="4">
    <source>
        <dbReference type="ARBA" id="ARBA00022723"/>
    </source>
</evidence>
<dbReference type="InterPro" id="IPR001604">
    <property type="entry name" value="Endo_G_ENPP1-like_dom"/>
</dbReference>
<keyword evidence="5 10" id="KW-0255">Endonuclease</keyword>
<dbReference type="RefSeq" id="WP_073313059.1">
    <property type="nucleotide sequence ID" value="NZ_CABMFG010000003.1"/>
</dbReference>
<dbReference type="PROSITE" id="PS01070">
    <property type="entry name" value="NUCLEASE_NON_SPEC"/>
    <property type="match status" value="1"/>
</dbReference>
<dbReference type="SMART" id="SM00477">
    <property type="entry name" value="NUC"/>
    <property type="match status" value="1"/>
</dbReference>
<keyword evidence="12" id="KW-0732">Signal</keyword>
<dbReference type="SMART" id="SM00892">
    <property type="entry name" value="Endonuclease_NS"/>
    <property type="match status" value="1"/>
</dbReference>